<dbReference type="AlphaFoldDB" id="A0A7R8VQF7"/>
<keyword evidence="1" id="KW-0472">Membrane</keyword>
<name>A0A7R8VQF7_TIMDO</name>
<keyword evidence="1" id="KW-0812">Transmembrane</keyword>
<proteinExistence type="predicted"/>
<evidence type="ECO:0000313" key="2">
    <source>
        <dbReference type="EMBL" id="CAD7201213.1"/>
    </source>
</evidence>
<gene>
    <name evidence="2" type="ORF">TDIB3V08_LOCUS7416</name>
</gene>
<reference evidence="2" key="1">
    <citation type="submission" date="2020-11" db="EMBL/GenBank/DDBJ databases">
        <authorList>
            <person name="Tran Van P."/>
        </authorList>
    </citation>
    <scope>NUCLEOTIDE SEQUENCE</scope>
</reference>
<sequence>MGCLLRATGVALVLGFSQLGVILGDLALVLQLNISCVFLETILALLIIAENAKLRTNTHCSWRLLDVISVPPCISGEQRVLWLWFEKIENVNNAATIVVVLVQVVLVDMELVEAGELK</sequence>
<accession>A0A7R8VQF7</accession>
<organism evidence="2">
    <name type="scientific">Timema douglasi</name>
    <name type="common">Walking stick</name>
    <dbReference type="NCBI Taxonomy" id="61478"/>
    <lineage>
        <taxon>Eukaryota</taxon>
        <taxon>Metazoa</taxon>
        <taxon>Ecdysozoa</taxon>
        <taxon>Arthropoda</taxon>
        <taxon>Hexapoda</taxon>
        <taxon>Insecta</taxon>
        <taxon>Pterygota</taxon>
        <taxon>Neoptera</taxon>
        <taxon>Polyneoptera</taxon>
        <taxon>Phasmatodea</taxon>
        <taxon>Timematodea</taxon>
        <taxon>Timematoidea</taxon>
        <taxon>Timematidae</taxon>
        <taxon>Timema</taxon>
    </lineage>
</organism>
<dbReference type="EMBL" id="OA568153">
    <property type="protein sequence ID" value="CAD7201213.1"/>
    <property type="molecule type" value="Genomic_DNA"/>
</dbReference>
<protein>
    <submittedName>
        <fullName evidence="2">Uncharacterized protein</fullName>
    </submittedName>
</protein>
<keyword evidence="1" id="KW-1133">Transmembrane helix</keyword>
<evidence type="ECO:0000256" key="1">
    <source>
        <dbReference type="SAM" id="Phobius"/>
    </source>
</evidence>
<feature type="transmembrane region" description="Helical" evidence="1">
    <location>
        <begin position="29"/>
        <end position="49"/>
    </location>
</feature>